<dbReference type="SUPFAM" id="SSF53187">
    <property type="entry name" value="Zn-dependent exopeptidases"/>
    <property type="match status" value="1"/>
</dbReference>
<proteinExistence type="predicted"/>
<protein>
    <submittedName>
        <fullName evidence="4">N-acetylmuramoyl-L-alanine amidase</fullName>
    </submittedName>
</protein>
<dbReference type="EMBL" id="VUJV01000001">
    <property type="protein sequence ID" value="KAA1422077.1"/>
    <property type="molecule type" value="Genomic_DNA"/>
</dbReference>
<dbReference type="Proteomes" id="UP000325003">
    <property type="component" value="Unassembled WGS sequence"/>
</dbReference>
<sequence length="265" mass="27446">MGGCDAGRTADVPGSEPERTSRSAAPTRAIEPGETVSPERPLAGRVIVIDPGHQLGNRSFSAEVDAPVEAGGFTKPCNTTGTATNDGYPEATFTWEVARVLRRTLVEAGARVVLTRSTNSATDWGPCVDVRGRAGNPGAPGPTADLKISIHGDGSLAPGAHGFHVIVPREVAPWTTDIAGPSSRLGQDVRDALVAAGFATATYVGHDGIDVRRDLATLNLADIPSVLVELGNMRDARDAAEMESAAGRLAYASALAAAVERFSAR</sequence>
<dbReference type="GO" id="GO:0008745">
    <property type="term" value="F:N-acetylmuramoyl-L-alanine amidase activity"/>
    <property type="evidence" value="ECO:0007669"/>
    <property type="project" value="InterPro"/>
</dbReference>
<dbReference type="GO" id="GO:0030288">
    <property type="term" value="C:outer membrane-bounded periplasmic space"/>
    <property type="evidence" value="ECO:0007669"/>
    <property type="project" value="TreeGrafter"/>
</dbReference>
<comment type="caution">
    <text evidence="4">The sequence shown here is derived from an EMBL/GenBank/DDBJ whole genome shotgun (WGS) entry which is preliminary data.</text>
</comment>
<name>A0A5B1LR51_9ACTN</name>
<dbReference type="PANTHER" id="PTHR30404">
    <property type="entry name" value="N-ACETYLMURAMOYL-L-ALANINE AMIDASE"/>
    <property type="match status" value="1"/>
</dbReference>
<reference evidence="4 5" key="1">
    <citation type="submission" date="2019-09" db="EMBL/GenBank/DDBJ databases">
        <title>Nocardioides panacisoli sp. nov., isolated from the soil of a ginseng field.</title>
        <authorList>
            <person name="Cho C."/>
        </authorList>
    </citation>
    <scope>NUCLEOTIDE SEQUENCE [LARGE SCALE GENOMIC DNA]</scope>
    <source>
        <strain evidence="4 5">BN130099</strain>
    </source>
</reference>
<organism evidence="4 5">
    <name type="scientific">Nocardioides humilatus</name>
    <dbReference type="NCBI Taxonomy" id="2607660"/>
    <lineage>
        <taxon>Bacteria</taxon>
        <taxon>Bacillati</taxon>
        <taxon>Actinomycetota</taxon>
        <taxon>Actinomycetes</taxon>
        <taxon>Propionibacteriales</taxon>
        <taxon>Nocardioidaceae</taxon>
        <taxon>Nocardioides</taxon>
    </lineage>
</organism>
<gene>
    <name evidence="4" type="ORF">F0U44_03835</name>
</gene>
<keyword evidence="5" id="KW-1185">Reference proteome</keyword>
<dbReference type="Pfam" id="PF01520">
    <property type="entry name" value="Amidase_3"/>
    <property type="match status" value="1"/>
</dbReference>
<reference evidence="4 5" key="2">
    <citation type="submission" date="2019-09" db="EMBL/GenBank/DDBJ databases">
        <authorList>
            <person name="Jin C."/>
        </authorList>
    </citation>
    <scope>NUCLEOTIDE SEQUENCE [LARGE SCALE GENOMIC DNA]</scope>
    <source>
        <strain evidence="4 5">BN130099</strain>
    </source>
</reference>
<evidence type="ECO:0000256" key="2">
    <source>
        <dbReference type="SAM" id="MobiDB-lite"/>
    </source>
</evidence>
<keyword evidence="1" id="KW-0378">Hydrolase</keyword>
<feature type="domain" description="MurNAc-LAA" evidence="3">
    <location>
        <begin position="144"/>
        <end position="260"/>
    </location>
</feature>
<dbReference type="PANTHER" id="PTHR30404:SF0">
    <property type="entry name" value="N-ACETYLMURAMOYL-L-ALANINE AMIDASE AMIC"/>
    <property type="match status" value="1"/>
</dbReference>
<evidence type="ECO:0000256" key="1">
    <source>
        <dbReference type="ARBA" id="ARBA00022801"/>
    </source>
</evidence>
<feature type="region of interest" description="Disordered" evidence="2">
    <location>
        <begin position="1"/>
        <end position="42"/>
    </location>
</feature>
<dbReference type="InterPro" id="IPR002508">
    <property type="entry name" value="MurNAc-LAA_cat"/>
</dbReference>
<dbReference type="Gene3D" id="3.40.630.40">
    <property type="entry name" value="Zn-dependent exopeptidases"/>
    <property type="match status" value="1"/>
</dbReference>
<evidence type="ECO:0000313" key="5">
    <source>
        <dbReference type="Proteomes" id="UP000325003"/>
    </source>
</evidence>
<evidence type="ECO:0000259" key="3">
    <source>
        <dbReference type="SMART" id="SM00646"/>
    </source>
</evidence>
<dbReference type="InterPro" id="IPR050695">
    <property type="entry name" value="N-acetylmuramoyl_amidase_3"/>
</dbReference>
<dbReference type="AlphaFoldDB" id="A0A5B1LR51"/>
<dbReference type="SMART" id="SM00646">
    <property type="entry name" value="Ami_3"/>
    <property type="match status" value="1"/>
</dbReference>
<dbReference type="CDD" id="cd02696">
    <property type="entry name" value="MurNAc-LAA"/>
    <property type="match status" value="1"/>
</dbReference>
<accession>A0A5B1LR51</accession>
<evidence type="ECO:0000313" key="4">
    <source>
        <dbReference type="EMBL" id="KAA1422077.1"/>
    </source>
</evidence>
<dbReference type="GO" id="GO:0009253">
    <property type="term" value="P:peptidoglycan catabolic process"/>
    <property type="evidence" value="ECO:0007669"/>
    <property type="project" value="InterPro"/>
</dbReference>